<name>A0A645CHZ8_9ZZZZ</name>
<accession>A0A645CHZ8</accession>
<reference evidence="1" key="1">
    <citation type="submission" date="2019-08" db="EMBL/GenBank/DDBJ databases">
        <authorList>
            <person name="Kucharzyk K."/>
            <person name="Murdoch R.W."/>
            <person name="Higgins S."/>
            <person name="Loffler F."/>
        </authorList>
    </citation>
    <scope>NUCLEOTIDE SEQUENCE</scope>
</reference>
<evidence type="ECO:0000313" key="1">
    <source>
        <dbReference type="EMBL" id="MPM76575.1"/>
    </source>
</evidence>
<gene>
    <name evidence="1" type="ORF">SDC9_123574</name>
</gene>
<dbReference type="AlphaFoldDB" id="A0A645CHZ8"/>
<sequence length="228" mass="25332">MQIERGLQAHFKCAQVAVVDAQQRRLELEGAVEFLGVVHLHQHRHVQRTGDVFHLHHLGIFKAGSNQQHGIGAHRTRFVDLVWVDHEILAQHRQQATSTCLLQVVRLALKELAIGQHRQAGRTHLAVALCIALCDVGGDEVFANHALARAGLFHLGDHRRLILGNLGLESAHKVAREHTALGVAPHVFERHALFGCGDFFDLDVADFFQDVGHAFLTPLRPIRPQISA</sequence>
<organism evidence="1">
    <name type="scientific">bioreactor metagenome</name>
    <dbReference type="NCBI Taxonomy" id="1076179"/>
    <lineage>
        <taxon>unclassified sequences</taxon>
        <taxon>metagenomes</taxon>
        <taxon>ecological metagenomes</taxon>
    </lineage>
</organism>
<proteinExistence type="predicted"/>
<comment type="caution">
    <text evidence="1">The sequence shown here is derived from an EMBL/GenBank/DDBJ whole genome shotgun (WGS) entry which is preliminary data.</text>
</comment>
<protein>
    <submittedName>
        <fullName evidence="1">Uncharacterized protein</fullName>
    </submittedName>
</protein>
<dbReference type="EMBL" id="VSSQ01027361">
    <property type="protein sequence ID" value="MPM76575.1"/>
    <property type="molecule type" value="Genomic_DNA"/>
</dbReference>